<sequence>MAPSSKVQPLPFCIVNLTTTNLTMNPDQGIQFHIRHNVRIVLLNELINIRMHGVLEFLSILAYIRENELAMQRYIPEKAVYKFFDRRNCTPDLTEMFENIDRSRLKLTSSAI</sequence>
<dbReference type="RefSeq" id="XP_033313309.1">
    <property type="nucleotide sequence ID" value="XM_033457418.1"/>
</dbReference>
<protein>
    <submittedName>
        <fullName evidence="2">Uncharacterized protein LOC117212528</fullName>
    </submittedName>
</protein>
<reference evidence="2" key="1">
    <citation type="submission" date="2025-08" db="UniProtKB">
        <authorList>
            <consortium name="RefSeq"/>
        </authorList>
    </citation>
    <scope>IDENTIFICATION</scope>
    <source>
        <tissue evidence="2">Muscle</tissue>
    </source>
</reference>
<dbReference type="Proteomes" id="UP000515164">
    <property type="component" value="Unplaced"/>
</dbReference>
<keyword evidence="1" id="KW-1185">Reference proteome</keyword>
<evidence type="ECO:0000313" key="1">
    <source>
        <dbReference type="Proteomes" id="UP000515164"/>
    </source>
</evidence>
<gene>
    <name evidence="2" type="primary">LOC117212528</name>
</gene>
<dbReference type="GeneID" id="117212528"/>
<dbReference type="AlphaFoldDB" id="A0A6P8MXQ9"/>
<organism evidence="1 2">
    <name type="scientific">Bombus bifarius</name>
    <dbReference type="NCBI Taxonomy" id="103933"/>
    <lineage>
        <taxon>Eukaryota</taxon>
        <taxon>Metazoa</taxon>
        <taxon>Ecdysozoa</taxon>
        <taxon>Arthropoda</taxon>
        <taxon>Hexapoda</taxon>
        <taxon>Insecta</taxon>
        <taxon>Pterygota</taxon>
        <taxon>Neoptera</taxon>
        <taxon>Endopterygota</taxon>
        <taxon>Hymenoptera</taxon>
        <taxon>Apocrita</taxon>
        <taxon>Aculeata</taxon>
        <taxon>Apoidea</taxon>
        <taxon>Anthophila</taxon>
        <taxon>Apidae</taxon>
        <taxon>Bombus</taxon>
        <taxon>Pyrobombus</taxon>
    </lineage>
</organism>
<dbReference type="KEGG" id="bbif:117212528"/>
<proteinExistence type="predicted"/>
<accession>A0A6P8MXQ9</accession>
<name>A0A6P8MXQ9_9HYME</name>
<evidence type="ECO:0000313" key="2">
    <source>
        <dbReference type="RefSeq" id="XP_033313309.1"/>
    </source>
</evidence>